<gene>
    <name evidence="2" type="ORF">ODALV1_LOCUS30650</name>
</gene>
<feature type="transmembrane region" description="Helical" evidence="1">
    <location>
        <begin position="80"/>
        <end position="102"/>
    </location>
</feature>
<accession>A0ABP1S7B8</accession>
<feature type="transmembrane region" description="Helical" evidence="1">
    <location>
        <begin position="144"/>
        <end position="171"/>
    </location>
</feature>
<feature type="transmembrane region" description="Helical" evidence="1">
    <location>
        <begin position="324"/>
        <end position="349"/>
    </location>
</feature>
<keyword evidence="3" id="KW-1185">Reference proteome</keyword>
<keyword evidence="1" id="KW-0472">Membrane</keyword>
<protein>
    <recommendedName>
        <fullName evidence="4">Gustatory receptor</fullName>
    </recommendedName>
</protein>
<evidence type="ECO:0000313" key="2">
    <source>
        <dbReference type="EMBL" id="CAL8145940.1"/>
    </source>
</evidence>
<evidence type="ECO:0000313" key="3">
    <source>
        <dbReference type="Proteomes" id="UP001642540"/>
    </source>
</evidence>
<sequence length="446" mass="51412">MPNRKSLKWVAFGIPFNIFDKYVPFPFKWDSENKKLEFLQLNLKTLRRVWLSIFILVFANLIYILNLFRNILYFKPENHIYLELALSLILASILIIITFTAISYTRNGPERAALFSDSYRAQNSAVRDLHAEHLFRPPPPHKDLTGIILCCTNYGLACVCFCIPIAGMYLAMDPLHLVSQFLLGSGQVAPLYLFIFVRLLIAFIICVVTSRWAIFLLVQLFLVLTIGNDSLKALAYVVREPHHFPYLPQKPIVVTTPEEKKKLEIWKSFVISVIIIQRRVFLHTKFWSYNIGYVGYTLVAVGTFLWGITNCTLINMYRYLDLEIVILTFLLSFICFFFYLTLVSFVASIEVNSGKLNRQFGNALRDHHLGKRFFGTIHFHFFLAAVYHRGVTLHGINHRFTLETGIAGMEKTRKSSLSEDFFMIYVVNTMASTPPSGIRCCAPKRL</sequence>
<feature type="transmembrane region" description="Helical" evidence="1">
    <location>
        <begin position="191"/>
        <end position="224"/>
    </location>
</feature>
<keyword evidence="1" id="KW-1133">Transmembrane helix</keyword>
<name>A0ABP1S7B8_9HEXA</name>
<evidence type="ECO:0000256" key="1">
    <source>
        <dbReference type="SAM" id="Phobius"/>
    </source>
</evidence>
<proteinExistence type="predicted"/>
<dbReference type="EMBL" id="CAXLJM020000164">
    <property type="protein sequence ID" value="CAL8145940.1"/>
    <property type="molecule type" value="Genomic_DNA"/>
</dbReference>
<organism evidence="2 3">
    <name type="scientific">Orchesella dallaii</name>
    <dbReference type="NCBI Taxonomy" id="48710"/>
    <lineage>
        <taxon>Eukaryota</taxon>
        <taxon>Metazoa</taxon>
        <taxon>Ecdysozoa</taxon>
        <taxon>Arthropoda</taxon>
        <taxon>Hexapoda</taxon>
        <taxon>Collembola</taxon>
        <taxon>Entomobryomorpha</taxon>
        <taxon>Entomobryoidea</taxon>
        <taxon>Orchesellidae</taxon>
        <taxon>Orchesellinae</taxon>
        <taxon>Orchesella</taxon>
    </lineage>
</organism>
<reference evidence="2 3" key="1">
    <citation type="submission" date="2024-08" db="EMBL/GenBank/DDBJ databases">
        <authorList>
            <person name="Cucini C."/>
            <person name="Frati F."/>
        </authorList>
    </citation>
    <scope>NUCLEOTIDE SEQUENCE [LARGE SCALE GENOMIC DNA]</scope>
</reference>
<comment type="caution">
    <text evidence="2">The sequence shown here is derived from an EMBL/GenBank/DDBJ whole genome shotgun (WGS) entry which is preliminary data.</text>
</comment>
<feature type="transmembrane region" description="Helical" evidence="1">
    <location>
        <begin position="49"/>
        <end position="68"/>
    </location>
</feature>
<evidence type="ECO:0008006" key="4">
    <source>
        <dbReference type="Google" id="ProtNLM"/>
    </source>
</evidence>
<feature type="transmembrane region" description="Helical" evidence="1">
    <location>
        <begin position="293"/>
        <end position="317"/>
    </location>
</feature>
<dbReference type="Proteomes" id="UP001642540">
    <property type="component" value="Unassembled WGS sequence"/>
</dbReference>
<keyword evidence="1" id="KW-0812">Transmembrane</keyword>